<evidence type="ECO:0000313" key="2">
    <source>
        <dbReference type="Proteomes" id="UP001430953"/>
    </source>
</evidence>
<sequence>MRKGGHRRRERKKKTFVRTSIPRPRHAVCARLRILINSEIARRPSTYNSIPLFTSGLLCFIADVIYRDIAAP</sequence>
<evidence type="ECO:0000313" key="1">
    <source>
        <dbReference type="EMBL" id="KAL0134331.1"/>
    </source>
</evidence>
<proteinExistence type="predicted"/>
<dbReference type="EMBL" id="JADYXP020000001">
    <property type="protein sequence ID" value="KAL0134331.1"/>
    <property type="molecule type" value="Genomic_DNA"/>
</dbReference>
<protein>
    <submittedName>
        <fullName evidence="1">Uncharacterized protein</fullName>
    </submittedName>
</protein>
<comment type="caution">
    <text evidence="1">The sequence shown here is derived from an EMBL/GenBank/DDBJ whole genome shotgun (WGS) entry which is preliminary data.</text>
</comment>
<keyword evidence="2" id="KW-1185">Reference proteome</keyword>
<name>A0AAW2H4F0_9HYME</name>
<organism evidence="1 2">
    <name type="scientific">Cardiocondyla obscurior</name>
    <dbReference type="NCBI Taxonomy" id="286306"/>
    <lineage>
        <taxon>Eukaryota</taxon>
        <taxon>Metazoa</taxon>
        <taxon>Ecdysozoa</taxon>
        <taxon>Arthropoda</taxon>
        <taxon>Hexapoda</taxon>
        <taxon>Insecta</taxon>
        <taxon>Pterygota</taxon>
        <taxon>Neoptera</taxon>
        <taxon>Endopterygota</taxon>
        <taxon>Hymenoptera</taxon>
        <taxon>Apocrita</taxon>
        <taxon>Aculeata</taxon>
        <taxon>Formicoidea</taxon>
        <taxon>Formicidae</taxon>
        <taxon>Myrmicinae</taxon>
        <taxon>Cardiocondyla</taxon>
    </lineage>
</organism>
<dbReference type="Proteomes" id="UP001430953">
    <property type="component" value="Unassembled WGS sequence"/>
</dbReference>
<accession>A0AAW2H4F0</accession>
<dbReference type="AlphaFoldDB" id="A0AAW2H4F0"/>
<reference evidence="1 2" key="1">
    <citation type="submission" date="2023-03" db="EMBL/GenBank/DDBJ databases">
        <title>High recombination rates correlate with genetic variation in Cardiocondyla obscurior ants.</title>
        <authorList>
            <person name="Errbii M."/>
        </authorList>
    </citation>
    <scope>NUCLEOTIDE SEQUENCE [LARGE SCALE GENOMIC DNA]</scope>
    <source>
        <strain evidence="1">Alpha-2009</strain>
        <tissue evidence="1">Whole body</tissue>
    </source>
</reference>
<gene>
    <name evidence="1" type="ORF">PUN28_001258</name>
</gene>